<evidence type="ECO:0000313" key="5">
    <source>
        <dbReference type="EMBL" id="PSL23188.1"/>
    </source>
</evidence>
<dbReference type="InterPro" id="IPR006311">
    <property type="entry name" value="TAT_signal"/>
</dbReference>
<dbReference type="InterPro" id="IPR034593">
    <property type="entry name" value="DgoD-like"/>
</dbReference>
<dbReference type="GO" id="GO:0000287">
    <property type="term" value="F:magnesium ion binding"/>
    <property type="evidence" value="ECO:0007669"/>
    <property type="project" value="UniProtKB-ARBA"/>
</dbReference>
<dbReference type="InterPro" id="IPR013342">
    <property type="entry name" value="Mandelate_racemase_C"/>
</dbReference>
<dbReference type="EMBL" id="PYAS01000017">
    <property type="protein sequence ID" value="PSL23188.1"/>
    <property type="molecule type" value="Genomic_DNA"/>
</dbReference>
<name>A0A2P8FN72_9BACT</name>
<dbReference type="AlphaFoldDB" id="A0A2P8FN72"/>
<dbReference type="Proteomes" id="UP000241964">
    <property type="component" value="Unassembled WGS sequence"/>
</dbReference>
<evidence type="ECO:0000256" key="3">
    <source>
        <dbReference type="ARBA" id="ARBA00022842"/>
    </source>
</evidence>
<dbReference type="InterPro" id="IPR013341">
    <property type="entry name" value="Mandelate_racemase_N_dom"/>
</dbReference>
<dbReference type="Gene3D" id="3.20.20.120">
    <property type="entry name" value="Enolase-like C-terminal domain"/>
    <property type="match status" value="1"/>
</dbReference>
<dbReference type="InterPro" id="IPR029017">
    <property type="entry name" value="Enolase-like_N"/>
</dbReference>
<dbReference type="OrthoDB" id="9769182at2"/>
<dbReference type="Pfam" id="PF02746">
    <property type="entry name" value="MR_MLE_N"/>
    <property type="match status" value="1"/>
</dbReference>
<dbReference type="PANTHER" id="PTHR48080:SF6">
    <property type="entry name" value="STARVATION-SENSING PROTEIN RSPA"/>
    <property type="match status" value="1"/>
</dbReference>
<accession>A0A2P8FN72</accession>
<dbReference type="InterPro" id="IPR029065">
    <property type="entry name" value="Enolase_C-like"/>
</dbReference>
<keyword evidence="6" id="KW-1185">Reference proteome</keyword>
<dbReference type="InterPro" id="IPR018110">
    <property type="entry name" value="Mandel_Rmase/mucon_lact_enz_CS"/>
</dbReference>
<protein>
    <submittedName>
        <fullName evidence="5">Mannonate dehydratase</fullName>
    </submittedName>
</protein>
<dbReference type="Gene3D" id="3.30.390.10">
    <property type="entry name" value="Enolase-like, N-terminal domain"/>
    <property type="match status" value="1"/>
</dbReference>
<dbReference type="PANTHER" id="PTHR48080">
    <property type="entry name" value="D-GALACTONATE DEHYDRATASE-RELATED"/>
    <property type="match status" value="1"/>
</dbReference>
<dbReference type="InterPro" id="IPR036849">
    <property type="entry name" value="Enolase-like_C_sf"/>
</dbReference>
<dbReference type="SMART" id="SM00922">
    <property type="entry name" value="MR_MLE"/>
    <property type="match status" value="1"/>
</dbReference>
<comment type="caution">
    <text evidence="5">The sequence shown here is derived from an EMBL/GenBank/DDBJ whole genome shotgun (WGS) entry which is preliminary data.</text>
</comment>
<dbReference type="GO" id="GO:0016854">
    <property type="term" value="F:racemase and epimerase activity"/>
    <property type="evidence" value="ECO:0007669"/>
    <property type="project" value="UniProtKB-ARBA"/>
</dbReference>
<dbReference type="GO" id="GO:0009063">
    <property type="term" value="P:amino acid catabolic process"/>
    <property type="evidence" value="ECO:0007669"/>
    <property type="project" value="InterPro"/>
</dbReference>
<reference evidence="5 6" key="1">
    <citation type="submission" date="2018-03" db="EMBL/GenBank/DDBJ databases">
        <title>Genomic Encyclopedia of Archaeal and Bacterial Type Strains, Phase II (KMG-II): from individual species to whole genera.</title>
        <authorList>
            <person name="Goeker M."/>
        </authorList>
    </citation>
    <scope>NUCLEOTIDE SEQUENCE [LARGE SCALE GENOMIC DNA]</scope>
    <source>
        <strain evidence="5 6">DSM 29057</strain>
    </source>
</reference>
<evidence type="ECO:0000256" key="2">
    <source>
        <dbReference type="ARBA" id="ARBA00022723"/>
    </source>
</evidence>
<dbReference type="PROSITE" id="PS51318">
    <property type="entry name" value="TAT"/>
    <property type="match status" value="1"/>
</dbReference>
<keyword evidence="2" id="KW-0479">Metal-binding</keyword>
<proteinExistence type="inferred from homology"/>
<dbReference type="SUPFAM" id="SSF51604">
    <property type="entry name" value="Enolase C-terminal domain-like"/>
    <property type="match status" value="1"/>
</dbReference>
<keyword evidence="3" id="KW-0460">Magnesium</keyword>
<evidence type="ECO:0000313" key="6">
    <source>
        <dbReference type="Proteomes" id="UP000241964"/>
    </source>
</evidence>
<evidence type="ECO:0000256" key="1">
    <source>
        <dbReference type="ARBA" id="ARBA00010339"/>
    </source>
</evidence>
<evidence type="ECO:0000259" key="4">
    <source>
        <dbReference type="SMART" id="SM00922"/>
    </source>
</evidence>
<sequence length="458" mass="50738">MNQNTPEPQQNRRDALKMLGAGSTAGLLGLLGSTARAEARHTQAHYTQPAYAKGMAPVKIKSVKAIVTAPQGSNLIVVKVETTEPGLYGLGCATFTQRAFAVVTAIDTYLNEFCVGKDVDNIEDMWHSTYVSSYWRNGPVLNNALSGLDEALWDIKGKRAGMPVYQLLGGKARFAIPCYTHANGNTPEAVADDVQRIMDRGFKYIRIQQGGYGAVGATEQKPDFKSAGFGGATDNYMNERAYLKSVPKLFETVRKRCGDDIELLHDIHERVQPMDAINMIKALEAYRPFFIEDPFSPENMGWFRQLRQSTTVPIAMGELFNNVNEFRDPMANQWFDYIRCHVSQIGGITPAMKVARLGEWFNIKTAWHGPGDVSPVGHAAHAHVDLAVWNFGIQEAVSFNEKTQAIFKGCPTMKDGYMSVNEVPGLGVDIDEKEAAKYPITSKSNWQVRKFDGTSIRP</sequence>
<dbReference type="PROSITE" id="PS00909">
    <property type="entry name" value="MR_MLE_2"/>
    <property type="match status" value="1"/>
</dbReference>
<dbReference type="PROSITE" id="PS00908">
    <property type="entry name" value="MR_MLE_1"/>
    <property type="match status" value="1"/>
</dbReference>
<dbReference type="Pfam" id="PF13378">
    <property type="entry name" value="MR_MLE_C"/>
    <property type="match status" value="1"/>
</dbReference>
<feature type="domain" description="Mandelate racemase/muconate lactonizing enzyme C-terminal" evidence="4">
    <location>
        <begin position="187"/>
        <end position="313"/>
    </location>
</feature>
<gene>
    <name evidence="5" type="ORF">CLV60_11765</name>
</gene>
<dbReference type="FunFam" id="3.20.20.120:FF:000011">
    <property type="entry name" value="D-galactonate dehydratase family member VSWAT3_13707"/>
    <property type="match status" value="1"/>
</dbReference>
<organism evidence="5 6">
    <name type="scientific">Dyadobacter jiangsuensis</name>
    <dbReference type="NCBI Taxonomy" id="1591085"/>
    <lineage>
        <taxon>Bacteria</taxon>
        <taxon>Pseudomonadati</taxon>
        <taxon>Bacteroidota</taxon>
        <taxon>Cytophagia</taxon>
        <taxon>Cytophagales</taxon>
        <taxon>Spirosomataceae</taxon>
        <taxon>Dyadobacter</taxon>
    </lineage>
</organism>
<comment type="similarity">
    <text evidence="1">Belongs to the mandelate racemase/muconate lactonizing enzyme family. GalD subfamily.</text>
</comment>
<dbReference type="SUPFAM" id="SSF54826">
    <property type="entry name" value="Enolase N-terminal domain-like"/>
    <property type="match status" value="1"/>
</dbReference>